<dbReference type="OrthoDB" id="5279008at2759"/>
<reference evidence="1" key="1">
    <citation type="journal article" date="2020" name="Stud. Mycol.">
        <title>101 Dothideomycetes genomes: a test case for predicting lifestyles and emergence of pathogens.</title>
        <authorList>
            <person name="Haridas S."/>
            <person name="Albert R."/>
            <person name="Binder M."/>
            <person name="Bloem J."/>
            <person name="Labutti K."/>
            <person name="Salamov A."/>
            <person name="Andreopoulos B."/>
            <person name="Baker S."/>
            <person name="Barry K."/>
            <person name="Bills G."/>
            <person name="Bluhm B."/>
            <person name="Cannon C."/>
            <person name="Castanera R."/>
            <person name="Culley D."/>
            <person name="Daum C."/>
            <person name="Ezra D."/>
            <person name="Gonzalez J."/>
            <person name="Henrissat B."/>
            <person name="Kuo A."/>
            <person name="Liang C."/>
            <person name="Lipzen A."/>
            <person name="Lutzoni F."/>
            <person name="Magnuson J."/>
            <person name="Mondo S."/>
            <person name="Nolan M."/>
            <person name="Ohm R."/>
            <person name="Pangilinan J."/>
            <person name="Park H.-J."/>
            <person name="Ramirez L."/>
            <person name="Alfaro M."/>
            <person name="Sun H."/>
            <person name="Tritt A."/>
            <person name="Yoshinaga Y."/>
            <person name="Zwiers L.-H."/>
            <person name="Turgeon B."/>
            <person name="Goodwin S."/>
            <person name="Spatafora J."/>
            <person name="Crous P."/>
            <person name="Grigoriev I."/>
        </authorList>
    </citation>
    <scope>NUCLEOTIDE SEQUENCE</scope>
    <source>
        <strain evidence="1">CBS 121167</strain>
    </source>
</reference>
<accession>A0A6A6BJH9</accession>
<name>A0A6A6BJH9_9PEZI</name>
<evidence type="ECO:0000313" key="2">
    <source>
        <dbReference type="Proteomes" id="UP000799438"/>
    </source>
</evidence>
<dbReference type="Proteomes" id="UP000799438">
    <property type="component" value="Unassembled WGS sequence"/>
</dbReference>
<dbReference type="EMBL" id="ML995481">
    <property type="protein sequence ID" value="KAF2143533.1"/>
    <property type="molecule type" value="Genomic_DNA"/>
</dbReference>
<evidence type="ECO:0000313" key="1">
    <source>
        <dbReference type="EMBL" id="KAF2143533.1"/>
    </source>
</evidence>
<gene>
    <name evidence="1" type="ORF">K452DRAFT_357209</name>
</gene>
<dbReference type="GeneID" id="54303605"/>
<dbReference type="RefSeq" id="XP_033399245.1">
    <property type="nucleotide sequence ID" value="XM_033546099.1"/>
</dbReference>
<proteinExistence type="predicted"/>
<keyword evidence="2" id="KW-1185">Reference proteome</keyword>
<dbReference type="AlphaFoldDB" id="A0A6A6BJH9"/>
<organism evidence="1 2">
    <name type="scientific">Aplosporella prunicola CBS 121167</name>
    <dbReference type="NCBI Taxonomy" id="1176127"/>
    <lineage>
        <taxon>Eukaryota</taxon>
        <taxon>Fungi</taxon>
        <taxon>Dikarya</taxon>
        <taxon>Ascomycota</taxon>
        <taxon>Pezizomycotina</taxon>
        <taxon>Dothideomycetes</taxon>
        <taxon>Dothideomycetes incertae sedis</taxon>
        <taxon>Botryosphaeriales</taxon>
        <taxon>Aplosporellaceae</taxon>
        <taxon>Aplosporella</taxon>
    </lineage>
</organism>
<sequence>MSAALHRLPTELVELTCILGALSKADISSLRLVCRQLAKQVTPAFFQVYLDTITTDLSPKSLSRLEEISQHAQARQAVRTLVIDGMLSLPTELGSIELGQNIPGPWHRSSQGFLEPPFPAEIERLLHHTLIGGLPNCRSFVLSDNDGEKEGVNIDWVPLSDILALLLHCISEYRLPIKSFAIDFTILETEMIDITRFSTDVYRSSRFEEVWANHLQDLYLNFNDLRDLDRVQDFVTTIVARARNLRKLSLNFSAGFNADLVNDLLSFSPAWRPPLYYLSIRHVIFKDVDQFLGFLSLFRDTLRCFSSRLLGLRTGSWRQALPALTQTLPHLDELDIGSFSECIRISQHRLQLNYCYFCPIRNEPYPEDLELIAKAPKRGALITGVKYKGRSVDTVLELLVKTGYVFTRDGKISWSEQ</sequence>
<protein>
    <submittedName>
        <fullName evidence="1">Uncharacterized protein</fullName>
    </submittedName>
</protein>